<dbReference type="EMBL" id="CAKJTU040000021">
    <property type="protein sequence ID" value="CAH1183616.1"/>
    <property type="molecule type" value="Genomic_DNA"/>
</dbReference>
<organism evidence="1 2">
    <name type="scientific">Ceutorhynchus assimilis</name>
    <name type="common">cabbage seed weevil</name>
    <dbReference type="NCBI Taxonomy" id="467358"/>
    <lineage>
        <taxon>Eukaryota</taxon>
        <taxon>Metazoa</taxon>
        <taxon>Ecdysozoa</taxon>
        <taxon>Arthropoda</taxon>
        <taxon>Hexapoda</taxon>
        <taxon>Insecta</taxon>
        <taxon>Pterygota</taxon>
        <taxon>Neoptera</taxon>
        <taxon>Endopterygota</taxon>
        <taxon>Coleoptera</taxon>
        <taxon>Polyphaga</taxon>
        <taxon>Cucujiformia</taxon>
        <taxon>Curculionidae</taxon>
        <taxon>Ceutorhynchinae</taxon>
        <taxon>Ceutorhynchus</taxon>
    </lineage>
</organism>
<protein>
    <submittedName>
        <fullName evidence="1">Uncharacterized protein</fullName>
    </submittedName>
</protein>
<evidence type="ECO:0000313" key="2">
    <source>
        <dbReference type="Proteomes" id="UP001152799"/>
    </source>
</evidence>
<evidence type="ECO:0000313" key="1">
    <source>
        <dbReference type="EMBL" id="CAH1183616.1"/>
    </source>
</evidence>
<proteinExistence type="predicted"/>
<accession>A0A9P0DPQ4</accession>
<reference evidence="1" key="1">
    <citation type="submission" date="2022-01" db="EMBL/GenBank/DDBJ databases">
        <authorList>
            <person name="King R."/>
        </authorList>
    </citation>
    <scope>NUCLEOTIDE SEQUENCE</scope>
</reference>
<gene>
    <name evidence="1" type="ORF">CEUTPL_LOCUS14615</name>
</gene>
<sequence length="67" mass="7793">MAFGVSRVDSSFISQIDSNLATLLTLFTLKSFGFRARVRFINPYKQTCSKLLYLLYKTMIEQSKYLK</sequence>
<dbReference type="Proteomes" id="UP001152799">
    <property type="component" value="Unassembled WGS sequence"/>
</dbReference>
<name>A0A9P0DPQ4_9CUCU</name>
<comment type="caution">
    <text evidence="1">The sequence shown here is derived from an EMBL/GenBank/DDBJ whole genome shotgun (WGS) entry which is preliminary data.</text>
</comment>
<dbReference type="AlphaFoldDB" id="A0A9P0DPQ4"/>
<keyword evidence="2" id="KW-1185">Reference proteome</keyword>